<organism evidence="2 3">
    <name type="scientific">Vreelandella sulfidaeris</name>
    <dbReference type="NCBI Taxonomy" id="115553"/>
    <lineage>
        <taxon>Bacteria</taxon>
        <taxon>Pseudomonadati</taxon>
        <taxon>Pseudomonadota</taxon>
        <taxon>Gammaproteobacteria</taxon>
        <taxon>Oceanospirillales</taxon>
        <taxon>Halomonadaceae</taxon>
        <taxon>Vreelandella</taxon>
    </lineage>
</organism>
<evidence type="ECO:0000256" key="1">
    <source>
        <dbReference type="SAM" id="Phobius"/>
    </source>
</evidence>
<keyword evidence="1" id="KW-1133">Transmembrane helix</keyword>
<dbReference type="KEGG" id="hsr:HSBAA_61840"/>
<evidence type="ECO:0000313" key="3">
    <source>
        <dbReference type="Proteomes" id="UP000320231"/>
    </source>
</evidence>
<gene>
    <name evidence="2" type="ORF">HSBAA_61840</name>
</gene>
<sequence length="56" mass="5929">MDAIIAFSVLLLLILGGLWVHFAVGAAALGYLWLMKGFAGWNALGMVSWGHPTASL</sequence>
<reference evidence="2 3" key="1">
    <citation type="journal article" date="2019" name="Microbiol. Resour. Announc.">
        <title>Complete Genome Sequence of Halomonas sulfidaeris Strain Esulfide1 Isolated from a Metal Sulfide Rock at a Depth of 2,200 Meters, Obtained Using Nanopore Sequencing.</title>
        <authorList>
            <person name="Saito M."/>
            <person name="Nishigata A."/>
            <person name="Galipon J."/>
            <person name="Arakawa K."/>
        </authorList>
    </citation>
    <scope>NUCLEOTIDE SEQUENCE [LARGE SCALE GENOMIC DNA]</scope>
    <source>
        <strain evidence="2 3">ATCC BAA-803</strain>
    </source>
</reference>
<dbReference type="EMBL" id="AP019514">
    <property type="protein sequence ID" value="BBI64878.1"/>
    <property type="molecule type" value="Genomic_DNA"/>
</dbReference>
<keyword evidence="1" id="KW-0812">Transmembrane</keyword>
<protein>
    <recommendedName>
        <fullName evidence="4">TRAP C4-dicarboxylate transport system permease DctM subunit domain-containing protein</fullName>
    </recommendedName>
</protein>
<dbReference type="AlphaFoldDB" id="A0A455UKK4"/>
<dbReference type="Proteomes" id="UP000320231">
    <property type="component" value="Chromosome"/>
</dbReference>
<keyword evidence="1" id="KW-0472">Membrane</keyword>
<evidence type="ECO:0000313" key="2">
    <source>
        <dbReference type="EMBL" id="BBI64878.1"/>
    </source>
</evidence>
<evidence type="ECO:0008006" key="4">
    <source>
        <dbReference type="Google" id="ProtNLM"/>
    </source>
</evidence>
<accession>A0A455UKK4</accession>
<feature type="transmembrane region" description="Helical" evidence="1">
    <location>
        <begin position="6"/>
        <end position="34"/>
    </location>
</feature>
<name>A0A455UKK4_9GAMM</name>
<proteinExistence type="predicted"/>